<evidence type="ECO:0000256" key="1">
    <source>
        <dbReference type="SAM" id="Coils"/>
    </source>
</evidence>
<gene>
    <name evidence="2" type="ORF">KB449_15095</name>
</gene>
<sequence length="63" mass="7194">MRTADQVKRKYHELASRKQALEALYAEAGEEARPELQAQAERLEDQLLLLEWVLNAPTGSYHG</sequence>
<protein>
    <submittedName>
        <fullName evidence="2">Uncharacterized protein</fullName>
    </submittedName>
</protein>
<dbReference type="EMBL" id="JAGRPV010000001">
    <property type="protein sequence ID" value="MDI4646303.1"/>
    <property type="molecule type" value="Genomic_DNA"/>
</dbReference>
<accession>A0ABT6THI3</accession>
<name>A0ABT6THI3_9BACL</name>
<reference evidence="2" key="1">
    <citation type="submission" date="2023-04" db="EMBL/GenBank/DDBJ databases">
        <title>Comparative genomic analysis of Cohnella hashimotonis sp. nov., isolated from the International Space Station.</title>
        <authorList>
            <person name="Venkateswaran K."/>
            <person name="Simpson A."/>
        </authorList>
    </citation>
    <scope>NUCLEOTIDE SEQUENCE</scope>
    <source>
        <strain evidence="2">F6_2S_P_1</strain>
    </source>
</reference>
<organism evidence="2 3">
    <name type="scientific">Cohnella hashimotonis</name>
    <dbReference type="NCBI Taxonomy" id="2826895"/>
    <lineage>
        <taxon>Bacteria</taxon>
        <taxon>Bacillati</taxon>
        <taxon>Bacillota</taxon>
        <taxon>Bacilli</taxon>
        <taxon>Bacillales</taxon>
        <taxon>Paenibacillaceae</taxon>
        <taxon>Cohnella</taxon>
    </lineage>
</organism>
<proteinExistence type="predicted"/>
<feature type="coiled-coil region" evidence="1">
    <location>
        <begin position="4"/>
        <end position="46"/>
    </location>
</feature>
<evidence type="ECO:0000313" key="3">
    <source>
        <dbReference type="Proteomes" id="UP001161691"/>
    </source>
</evidence>
<dbReference type="Proteomes" id="UP001161691">
    <property type="component" value="Unassembled WGS sequence"/>
</dbReference>
<comment type="caution">
    <text evidence="2">The sequence shown here is derived from an EMBL/GenBank/DDBJ whole genome shotgun (WGS) entry which is preliminary data.</text>
</comment>
<keyword evidence="3" id="KW-1185">Reference proteome</keyword>
<keyword evidence="1" id="KW-0175">Coiled coil</keyword>
<evidence type="ECO:0000313" key="2">
    <source>
        <dbReference type="EMBL" id="MDI4646303.1"/>
    </source>
</evidence>
<dbReference type="RefSeq" id="WP_282909168.1">
    <property type="nucleotide sequence ID" value="NZ_JAGRPV010000001.1"/>
</dbReference>